<dbReference type="PIRSF" id="PIRSF004761">
    <property type="entry name" value="Hydrgn_mat_HypA"/>
    <property type="match status" value="1"/>
</dbReference>
<dbReference type="Proteomes" id="UP000255269">
    <property type="component" value="Unassembled WGS sequence"/>
</dbReference>
<comment type="function">
    <text evidence="4">Involved in the maturation of [NiFe] hydrogenases. Required for nickel insertion into the metal center of the hydrogenase.</text>
</comment>
<dbReference type="PATRIC" id="fig|35818.10.peg.1515"/>
<feature type="binding site" evidence="4">
    <location>
        <position position="93"/>
    </location>
    <ligand>
        <name>Zn(2+)</name>
        <dbReference type="ChEBI" id="CHEBI:29105"/>
    </ligand>
</feature>
<feature type="binding site" evidence="4">
    <location>
        <position position="90"/>
    </location>
    <ligand>
        <name>Zn(2+)</name>
        <dbReference type="ChEBI" id="CHEBI:29105"/>
    </ligand>
</feature>
<proteinExistence type="inferred from homology"/>
<comment type="similarity">
    <text evidence="4">Belongs to the HypA/HybF family.</text>
</comment>
<sequence length="114" mass="13191">MHEFSIVSSLLENCRQVARENGASKIMEVYVQIGRRSGVNASLFKRAFEEFKVGEICQNAELFIEEVEVEIFCKNCKQESKIVEICYTQCPLCKSEQVEMIRGNEMLLMRLVME</sequence>
<feature type="binding site" evidence="4">
    <location>
        <position position="76"/>
    </location>
    <ligand>
        <name>Zn(2+)</name>
        <dbReference type="ChEBI" id="CHEBI:29105"/>
    </ligand>
</feature>
<dbReference type="Pfam" id="PF01155">
    <property type="entry name" value="HypA"/>
    <property type="match status" value="1"/>
</dbReference>
<evidence type="ECO:0000313" key="5">
    <source>
        <dbReference type="EMBL" id="KPH51275.1"/>
    </source>
</evidence>
<organism evidence="6 9">
    <name type="scientific">Helicobacter pullorum</name>
    <dbReference type="NCBI Taxonomy" id="35818"/>
    <lineage>
        <taxon>Bacteria</taxon>
        <taxon>Pseudomonadati</taxon>
        <taxon>Campylobacterota</taxon>
        <taxon>Epsilonproteobacteria</taxon>
        <taxon>Campylobacterales</taxon>
        <taxon>Helicobacteraceae</taxon>
        <taxon>Helicobacter</taxon>
    </lineage>
</organism>
<dbReference type="Gene3D" id="3.30.2320.80">
    <property type="match status" value="1"/>
</dbReference>
<protein>
    <recommendedName>
        <fullName evidence="4">Hydrogenase maturation factor HypA</fullName>
    </recommendedName>
</protein>
<keyword evidence="2 4" id="KW-0479">Metal-binding</keyword>
<evidence type="ECO:0000256" key="3">
    <source>
        <dbReference type="ARBA" id="ARBA00022833"/>
    </source>
</evidence>
<dbReference type="STRING" id="35818.HPU229336_07695"/>
<name>A0A0N0LSW6_9HELI</name>
<dbReference type="EMBL" id="JNOC01000016">
    <property type="protein sequence ID" value="KPH56358.1"/>
    <property type="molecule type" value="Genomic_DNA"/>
</dbReference>
<dbReference type="GO" id="GO:0008270">
    <property type="term" value="F:zinc ion binding"/>
    <property type="evidence" value="ECO:0007669"/>
    <property type="project" value="UniProtKB-UniRule"/>
</dbReference>
<dbReference type="Proteomes" id="UP000037800">
    <property type="component" value="Unassembled WGS sequence"/>
</dbReference>
<dbReference type="HAMAP" id="MF_00213">
    <property type="entry name" value="HypA_HybF"/>
    <property type="match status" value="1"/>
</dbReference>
<evidence type="ECO:0000256" key="1">
    <source>
        <dbReference type="ARBA" id="ARBA00022596"/>
    </source>
</evidence>
<evidence type="ECO:0000313" key="7">
    <source>
        <dbReference type="EMBL" id="STQ87850.1"/>
    </source>
</evidence>
<evidence type="ECO:0000313" key="6">
    <source>
        <dbReference type="EMBL" id="KPH56358.1"/>
    </source>
</evidence>
<gene>
    <name evidence="4 6" type="primary">hypA</name>
    <name evidence="6" type="ORF">HPU229334_02895</name>
    <name evidence="5" type="ORF">HPU229336_07695</name>
    <name evidence="7" type="ORF">NCTC13156_00671</name>
</gene>
<dbReference type="GeneID" id="93196745"/>
<evidence type="ECO:0000256" key="4">
    <source>
        <dbReference type="HAMAP-Rule" id="MF_00213"/>
    </source>
</evidence>
<dbReference type="GO" id="GO:0016151">
    <property type="term" value="F:nickel cation binding"/>
    <property type="evidence" value="ECO:0007669"/>
    <property type="project" value="UniProtKB-UniRule"/>
</dbReference>
<evidence type="ECO:0000313" key="8">
    <source>
        <dbReference type="Proteomes" id="UP000037800"/>
    </source>
</evidence>
<evidence type="ECO:0000313" key="9">
    <source>
        <dbReference type="Proteomes" id="UP000037997"/>
    </source>
</evidence>
<dbReference type="RefSeq" id="WP_005020854.1">
    <property type="nucleotide sequence ID" value="NZ_CABKNZ010000044.1"/>
</dbReference>
<dbReference type="PANTHER" id="PTHR34535:SF3">
    <property type="entry name" value="HYDROGENASE MATURATION FACTOR HYPA"/>
    <property type="match status" value="1"/>
</dbReference>
<keyword evidence="1 4" id="KW-0533">Nickel</keyword>
<dbReference type="EMBL" id="UGJF01000001">
    <property type="protein sequence ID" value="STQ87850.1"/>
    <property type="molecule type" value="Genomic_DNA"/>
</dbReference>
<dbReference type="PANTHER" id="PTHR34535">
    <property type="entry name" value="HYDROGENASE MATURATION FACTOR HYPA"/>
    <property type="match status" value="1"/>
</dbReference>
<feature type="binding site" evidence="4">
    <location>
        <position position="2"/>
    </location>
    <ligand>
        <name>Ni(2+)</name>
        <dbReference type="ChEBI" id="CHEBI:49786"/>
    </ligand>
</feature>
<evidence type="ECO:0000313" key="10">
    <source>
        <dbReference type="Proteomes" id="UP000255269"/>
    </source>
</evidence>
<dbReference type="OrthoDB" id="9800361at2"/>
<evidence type="ECO:0000256" key="2">
    <source>
        <dbReference type="ARBA" id="ARBA00022723"/>
    </source>
</evidence>
<dbReference type="GO" id="GO:0051604">
    <property type="term" value="P:protein maturation"/>
    <property type="evidence" value="ECO:0007669"/>
    <property type="project" value="InterPro"/>
</dbReference>
<reference evidence="7 10" key="2">
    <citation type="submission" date="2018-06" db="EMBL/GenBank/DDBJ databases">
        <authorList>
            <consortium name="Pathogen Informatics"/>
            <person name="Doyle S."/>
        </authorList>
    </citation>
    <scope>NUCLEOTIDE SEQUENCE [LARGE SCALE GENOMIC DNA]</scope>
    <source>
        <strain evidence="7 10">NCTC13156</strain>
    </source>
</reference>
<keyword evidence="3 4" id="KW-0862">Zinc</keyword>
<dbReference type="InterPro" id="IPR000688">
    <property type="entry name" value="HypA/HybF"/>
</dbReference>
<feature type="binding site" evidence="4">
    <location>
        <position position="73"/>
    </location>
    <ligand>
        <name>Zn(2+)</name>
        <dbReference type="ChEBI" id="CHEBI:29105"/>
    </ligand>
</feature>
<accession>A0A0N0LSW6</accession>
<dbReference type="AlphaFoldDB" id="A0A0N0LSW6"/>
<reference evidence="8 9" key="1">
    <citation type="submission" date="2014-06" db="EMBL/GenBank/DDBJ databases">
        <title>Helicobacter pullorum isolates in fresh chicken meat - phenotypic and genotypic features.</title>
        <authorList>
            <person name="Borges V."/>
            <person name="Santos A."/>
            <person name="Correia C.B."/>
            <person name="Saraiva M."/>
            <person name="Menard A."/>
            <person name="Vieira L."/>
            <person name="Sampaio D.A."/>
            <person name="Gomes J.P."/>
            <person name="Oleastro M."/>
        </authorList>
    </citation>
    <scope>NUCLEOTIDE SEQUENCE [LARGE SCALE GENOMIC DNA]</scope>
    <source>
        <strain evidence="6 9">229334/12</strain>
        <strain evidence="5 8">229336/12</strain>
    </source>
</reference>
<dbReference type="Proteomes" id="UP000037997">
    <property type="component" value="Unassembled WGS sequence"/>
</dbReference>
<dbReference type="EMBL" id="JNUR01000006">
    <property type="protein sequence ID" value="KPH51275.1"/>
    <property type="molecule type" value="Genomic_DNA"/>
</dbReference>